<dbReference type="AlphaFoldDB" id="G5ANI0"/>
<protein>
    <recommendedName>
        <fullName evidence="1">Lysine--tRNA ligase</fullName>
    </recommendedName>
</protein>
<dbReference type="InterPro" id="IPR006195">
    <property type="entry name" value="aa-tRNA-synth_II"/>
</dbReference>
<feature type="domain" description="Aminoacyl-transfer RNA synthetases class-II family profile" evidence="7">
    <location>
        <begin position="166"/>
        <end position="425"/>
    </location>
</feature>
<dbReference type="SUPFAM" id="SSF50249">
    <property type="entry name" value="Nucleic acid-binding proteins"/>
    <property type="match status" value="1"/>
</dbReference>
<feature type="region of interest" description="Disordered" evidence="6">
    <location>
        <begin position="1"/>
        <end position="24"/>
    </location>
</feature>
<dbReference type="SUPFAM" id="SSF55681">
    <property type="entry name" value="Class II aaRS and biotin synthetases"/>
    <property type="match status" value="1"/>
</dbReference>
<dbReference type="InterPro" id="IPR018149">
    <property type="entry name" value="Lys-tRNA-synth_II_C"/>
</dbReference>
<evidence type="ECO:0000313" key="9">
    <source>
        <dbReference type="Proteomes" id="UP000006813"/>
    </source>
</evidence>
<gene>
    <name evidence="8" type="ORF">GW7_04322</name>
</gene>
<evidence type="ECO:0000256" key="6">
    <source>
        <dbReference type="SAM" id="MobiDB-lite"/>
    </source>
</evidence>
<dbReference type="GO" id="GO:0043032">
    <property type="term" value="P:positive regulation of macrophage activation"/>
    <property type="evidence" value="ECO:0007669"/>
    <property type="project" value="TreeGrafter"/>
</dbReference>
<dbReference type="PRINTS" id="PR00982">
    <property type="entry name" value="TRNASYNTHLYS"/>
</dbReference>
<dbReference type="GO" id="GO:0005615">
    <property type="term" value="C:extracellular space"/>
    <property type="evidence" value="ECO:0007669"/>
    <property type="project" value="TreeGrafter"/>
</dbReference>
<dbReference type="GO" id="GO:0004824">
    <property type="term" value="F:lysine-tRNA ligase activity"/>
    <property type="evidence" value="ECO:0007669"/>
    <property type="project" value="InterPro"/>
</dbReference>
<dbReference type="EMBL" id="JH166215">
    <property type="protein sequence ID" value="EHA98590.1"/>
    <property type="molecule type" value="Genomic_DNA"/>
</dbReference>
<evidence type="ECO:0000259" key="7">
    <source>
        <dbReference type="PROSITE" id="PS50862"/>
    </source>
</evidence>
<sequence>MPNLGRIGSEGTLTGSTLHKDKALSDKRSELKRCLKAEKKVAEKETKQKELREKQLSQATAAVTNHTTENGVGTKKEGLDPNQYYMIRSQAVHKLKVACRIHAKRGSGGKLIFYDLQGEGVKLQVMANSRNYKSEKGFICINKRLHWGDIIRVQRNPGKTKKGGAAAKFFITYHNKLDMNLYMRLAPELYHKMLVVVGIDWAYEIGHQFQDEGIDLTHNPKFTTCSYPDGSEGQAYEIDFTPPFWRISMVEELESALGVKLPETNLFETEETQKILDDICVAKALECPPPWTTARLLDKLVGEFLEVTCINPTFIFDHLQIMSPLAKWYCSKEGLTELSVMKKEVCNAYNELSDPMRQQQLFEEQAKAKAVGDSEAMFLDKNFCTALEYGLPPTAGWGMGIDRITMFLTDSNNIKEVLLFPAMKPEDKKESVANTDTMESTMVGTSL</sequence>
<dbReference type="GO" id="GO:0006430">
    <property type="term" value="P:lysyl-tRNA aminoacylation"/>
    <property type="evidence" value="ECO:0007669"/>
    <property type="project" value="InterPro"/>
</dbReference>
<evidence type="ECO:0000256" key="4">
    <source>
        <dbReference type="ARBA" id="ARBA00022840"/>
    </source>
</evidence>
<evidence type="ECO:0000256" key="5">
    <source>
        <dbReference type="ARBA" id="ARBA00023146"/>
    </source>
</evidence>
<dbReference type="GO" id="GO:0003877">
    <property type="term" value="F:ATP:ADP adenylyltransferase activity"/>
    <property type="evidence" value="ECO:0007669"/>
    <property type="project" value="TreeGrafter"/>
</dbReference>
<dbReference type="Proteomes" id="UP000006813">
    <property type="component" value="Unassembled WGS sequence"/>
</dbReference>
<dbReference type="InterPro" id="IPR045864">
    <property type="entry name" value="aa-tRNA-synth_II/BPL/LPL"/>
</dbReference>
<dbReference type="STRING" id="10181.G5ANI0"/>
<evidence type="ECO:0000256" key="3">
    <source>
        <dbReference type="ARBA" id="ARBA00022741"/>
    </source>
</evidence>
<dbReference type="InterPro" id="IPR004364">
    <property type="entry name" value="Aa-tRNA-synt_II"/>
</dbReference>
<keyword evidence="2" id="KW-0436">Ligase</keyword>
<name>G5ANI0_HETGA</name>
<evidence type="ECO:0000313" key="8">
    <source>
        <dbReference type="EMBL" id="EHA98590.1"/>
    </source>
</evidence>
<evidence type="ECO:0000256" key="2">
    <source>
        <dbReference type="ARBA" id="ARBA00022598"/>
    </source>
</evidence>
<dbReference type="GO" id="GO:0005634">
    <property type="term" value="C:nucleus"/>
    <property type="evidence" value="ECO:0007669"/>
    <property type="project" value="TreeGrafter"/>
</dbReference>
<dbReference type="Gene3D" id="3.30.930.10">
    <property type="entry name" value="Bira Bifunctional Protein, Domain 2"/>
    <property type="match status" value="1"/>
</dbReference>
<feature type="compositionally biased region" description="Polar residues" evidence="6">
    <location>
        <begin position="56"/>
        <end position="71"/>
    </location>
</feature>
<dbReference type="PANTHER" id="PTHR42918:SF9">
    <property type="entry name" value="LYSINE--TRNA LIGASE"/>
    <property type="match status" value="1"/>
</dbReference>
<evidence type="ECO:0000256" key="1">
    <source>
        <dbReference type="ARBA" id="ARBA00015745"/>
    </source>
</evidence>
<feature type="compositionally biased region" description="Basic and acidic residues" evidence="6">
    <location>
        <begin position="42"/>
        <end position="55"/>
    </location>
</feature>
<keyword evidence="5 8" id="KW-0030">Aminoacyl-tRNA synthetase</keyword>
<reference evidence="8 9" key="1">
    <citation type="journal article" date="2011" name="Nature">
        <title>Genome sequencing reveals insights into physiology and longevity of the naked mole rat.</title>
        <authorList>
            <person name="Kim E.B."/>
            <person name="Fang X."/>
            <person name="Fushan A.A."/>
            <person name="Huang Z."/>
            <person name="Lobanov A.V."/>
            <person name="Han L."/>
            <person name="Marino S.M."/>
            <person name="Sun X."/>
            <person name="Turanov A.A."/>
            <person name="Yang P."/>
            <person name="Yim S.H."/>
            <person name="Zhao X."/>
            <person name="Kasaikina M.V."/>
            <person name="Stoletzki N."/>
            <person name="Peng C."/>
            <person name="Polak P."/>
            <person name="Xiong Z."/>
            <person name="Kiezun A."/>
            <person name="Zhu Y."/>
            <person name="Chen Y."/>
            <person name="Kryukov G.V."/>
            <person name="Zhang Q."/>
            <person name="Peshkin L."/>
            <person name="Yang L."/>
            <person name="Bronson R.T."/>
            <person name="Buffenstein R."/>
            <person name="Wang B."/>
            <person name="Han C."/>
            <person name="Li Q."/>
            <person name="Chen L."/>
            <person name="Zhao W."/>
            <person name="Sunyaev S.R."/>
            <person name="Park T.J."/>
            <person name="Zhang G."/>
            <person name="Wang J."/>
            <person name="Gladyshev V.N."/>
        </authorList>
    </citation>
    <scope>NUCLEOTIDE SEQUENCE [LARGE SCALE GENOMIC DNA]</scope>
</reference>
<keyword evidence="4" id="KW-0067">ATP-binding</keyword>
<organism evidence="8 9">
    <name type="scientific">Heterocephalus glaber</name>
    <name type="common">Naked mole rat</name>
    <dbReference type="NCBI Taxonomy" id="10181"/>
    <lineage>
        <taxon>Eukaryota</taxon>
        <taxon>Metazoa</taxon>
        <taxon>Chordata</taxon>
        <taxon>Craniata</taxon>
        <taxon>Vertebrata</taxon>
        <taxon>Euteleostomi</taxon>
        <taxon>Mammalia</taxon>
        <taxon>Eutheria</taxon>
        <taxon>Euarchontoglires</taxon>
        <taxon>Glires</taxon>
        <taxon>Rodentia</taxon>
        <taxon>Hystricomorpha</taxon>
        <taxon>Bathyergidae</taxon>
        <taxon>Heterocephalus</taxon>
    </lineage>
</organism>
<keyword evidence="3" id="KW-0547">Nucleotide-binding</keyword>
<dbReference type="Pfam" id="PF00152">
    <property type="entry name" value="tRNA-synt_2"/>
    <property type="match status" value="2"/>
</dbReference>
<dbReference type="GO" id="GO:0002276">
    <property type="term" value="P:basophil activation involved in immune response"/>
    <property type="evidence" value="ECO:0007669"/>
    <property type="project" value="TreeGrafter"/>
</dbReference>
<feature type="region of interest" description="Disordered" evidence="6">
    <location>
        <begin position="42"/>
        <end position="76"/>
    </location>
</feature>
<proteinExistence type="predicted"/>
<dbReference type="Gene3D" id="2.40.50.140">
    <property type="entry name" value="Nucleic acid-binding proteins"/>
    <property type="match status" value="1"/>
</dbReference>
<accession>G5ANI0</accession>
<dbReference type="GO" id="GO:0005829">
    <property type="term" value="C:cytosol"/>
    <property type="evidence" value="ECO:0007669"/>
    <property type="project" value="TreeGrafter"/>
</dbReference>
<dbReference type="GO" id="GO:0015966">
    <property type="term" value="P:diadenosine tetraphosphate biosynthetic process"/>
    <property type="evidence" value="ECO:0007669"/>
    <property type="project" value="TreeGrafter"/>
</dbReference>
<dbReference type="InterPro" id="IPR012340">
    <property type="entry name" value="NA-bd_OB-fold"/>
</dbReference>
<dbReference type="InParanoid" id="G5ANI0"/>
<dbReference type="GO" id="GO:0000049">
    <property type="term" value="F:tRNA binding"/>
    <property type="evidence" value="ECO:0007669"/>
    <property type="project" value="TreeGrafter"/>
</dbReference>
<dbReference type="PANTHER" id="PTHR42918">
    <property type="entry name" value="LYSYL-TRNA SYNTHETASE"/>
    <property type="match status" value="1"/>
</dbReference>
<dbReference type="PROSITE" id="PS50862">
    <property type="entry name" value="AA_TRNA_LIGASE_II"/>
    <property type="match status" value="1"/>
</dbReference>
<dbReference type="GO" id="GO:0017101">
    <property type="term" value="C:aminoacyl-tRNA synthetase multienzyme complex"/>
    <property type="evidence" value="ECO:0007669"/>
    <property type="project" value="TreeGrafter"/>
</dbReference>
<dbReference type="GO" id="GO:0005739">
    <property type="term" value="C:mitochondrion"/>
    <property type="evidence" value="ECO:0007669"/>
    <property type="project" value="TreeGrafter"/>
</dbReference>
<dbReference type="GO" id="GO:0005524">
    <property type="term" value="F:ATP binding"/>
    <property type="evidence" value="ECO:0007669"/>
    <property type="project" value="UniProtKB-KW"/>
</dbReference>